<protein>
    <recommendedName>
        <fullName evidence="8">Probable branched-chain-amino-acid aminotransferase</fullName>
        <ecNumber evidence="7">2.6.1.42</ecNumber>
    </recommendedName>
</protein>
<comment type="similarity">
    <text evidence="6">Belongs to the class-IV pyridoxal-phosphate-dependent aminotransferase family.</text>
</comment>
<evidence type="ECO:0000256" key="6">
    <source>
        <dbReference type="ARBA" id="ARBA00009320"/>
    </source>
</evidence>
<comment type="pathway">
    <text evidence="3">Amino-acid biosynthesis; L-isoleucine biosynthesis; L-isoleucine from 2-oxobutanoate: step 4/4.</text>
</comment>
<comment type="catalytic activity">
    <reaction evidence="13">
        <text>L-leucine + 2-oxoglutarate = 4-methyl-2-oxopentanoate + L-glutamate</text>
        <dbReference type="Rhea" id="RHEA:18321"/>
        <dbReference type="ChEBI" id="CHEBI:16810"/>
        <dbReference type="ChEBI" id="CHEBI:17865"/>
        <dbReference type="ChEBI" id="CHEBI:29985"/>
        <dbReference type="ChEBI" id="CHEBI:57427"/>
        <dbReference type="EC" id="2.6.1.42"/>
    </reaction>
</comment>
<accession>A0A154W8D1</accession>
<proteinExistence type="inferred from homology"/>
<comment type="catalytic activity">
    <reaction evidence="11">
        <text>L-valine + 2-oxoglutarate = 3-methyl-2-oxobutanoate + L-glutamate</text>
        <dbReference type="Rhea" id="RHEA:24813"/>
        <dbReference type="ChEBI" id="CHEBI:11851"/>
        <dbReference type="ChEBI" id="CHEBI:16810"/>
        <dbReference type="ChEBI" id="CHEBI:29985"/>
        <dbReference type="ChEBI" id="CHEBI:57762"/>
        <dbReference type="EC" id="2.6.1.42"/>
    </reaction>
</comment>
<evidence type="ECO:0000313" key="14">
    <source>
        <dbReference type="EMBL" id="KZD09798.1"/>
    </source>
</evidence>
<evidence type="ECO:0000313" key="15">
    <source>
        <dbReference type="Proteomes" id="UP000076400"/>
    </source>
</evidence>
<dbReference type="SUPFAM" id="SSF56752">
    <property type="entry name" value="D-aminoacid aminotransferase-like PLP-dependent enzymes"/>
    <property type="match status" value="1"/>
</dbReference>
<dbReference type="EC" id="2.6.1.42" evidence="7"/>
<keyword evidence="14" id="KW-0032">Aminotransferase</keyword>
<dbReference type="Gene3D" id="3.20.10.10">
    <property type="entry name" value="D-amino Acid Aminotransferase, subunit A, domain 2"/>
    <property type="match status" value="1"/>
</dbReference>
<dbReference type="GO" id="GO:0005829">
    <property type="term" value="C:cytosol"/>
    <property type="evidence" value="ECO:0007669"/>
    <property type="project" value="TreeGrafter"/>
</dbReference>
<keyword evidence="9" id="KW-0663">Pyridoxal phosphate</keyword>
<dbReference type="Gene3D" id="3.30.470.10">
    <property type="match status" value="1"/>
</dbReference>
<evidence type="ECO:0000256" key="5">
    <source>
        <dbReference type="ARBA" id="ARBA00005072"/>
    </source>
</evidence>
<keyword evidence="10" id="KW-0028">Amino-acid biosynthesis</keyword>
<dbReference type="STRING" id="580166.AUP43_01050"/>
<dbReference type="GO" id="GO:0008652">
    <property type="term" value="P:amino acid biosynthetic process"/>
    <property type="evidence" value="ECO:0007669"/>
    <property type="project" value="UniProtKB-ARBA"/>
</dbReference>
<dbReference type="GO" id="GO:0009082">
    <property type="term" value="P:branched-chain amino acid biosynthetic process"/>
    <property type="evidence" value="ECO:0007669"/>
    <property type="project" value="UniProtKB-KW"/>
</dbReference>
<evidence type="ECO:0000256" key="2">
    <source>
        <dbReference type="ARBA" id="ARBA00003109"/>
    </source>
</evidence>
<evidence type="ECO:0000256" key="9">
    <source>
        <dbReference type="ARBA" id="ARBA00022898"/>
    </source>
</evidence>
<gene>
    <name evidence="14" type="ORF">AUP43_01050</name>
</gene>
<dbReference type="InterPro" id="IPR050571">
    <property type="entry name" value="Class-IV_PLP-Dep_Aminotrnsfr"/>
</dbReference>
<dbReference type="InterPro" id="IPR001544">
    <property type="entry name" value="Aminotrans_IV"/>
</dbReference>
<dbReference type="GO" id="GO:0004084">
    <property type="term" value="F:branched-chain-amino-acid transaminase activity"/>
    <property type="evidence" value="ECO:0007669"/>
    <property type="project" value="UniProtKB-EC"/>
</dbReference>
<dbReference type="OrthoDB" id="9805628at2"/>
<dbReference type="InterPro" id="IPR043131">
    <property type="entry name" value="BCAT-like_N"/>
</dbReference>
<name>A0A154W8D1_9PROT</name>
<dbReference type="PANTHER" id="PTHR42743:SF11">
    <property type="entry name" value="AMINODEOXYCHORISMATE LYASE"/>
    <property type="match status" value="1"/>
</dbReference>
<evidence type="ECO:0000256" key="11">
    <source>
        <dbReference type="ARBA" id="ARBA00048212"/>
    </source>
</evidence>
<dbReference type="InterPro" id="IPR043132">
    <property type="entry name" value="BCAT-like_C"/>
</dbReference>
<evidence type="ECO:0000256" key="13">
    <source>
        <dbReference type="ARBA" id="ARBA00049229"/>
    </source>
</evidence>
<sequence>MSRIAYVNGRYVPHGDAAVHVEDRGYQFADGVYEVVTVVNGRLVDEDPHLDRLWRSLGELRIDVPMSRAAMKAITREVIRRNLIKTGLVYMQVTRGVARRDHPFPKPGTPPSVVMTAKHVRLPSRQKVEDGVKVISIRDIRWERCDIKTVGLLPNILGKQQAREAGATEAWQVDDDGMVTEGTSTNAWIITQEGELVTRPATNDILNGITRLRILKLAAEEGVKFVERPFSLEEALTAREAFISSATSFVTPVTQINDTVVGNGKAGSLSLKMRDWYEGFMDGLRESA</sequence>
<comment type="cofactor">
    <cofactor evidence="1">
        <name>pyridoxal 5'-phosphate</name>
        <dbReference type="ChEBI" id="CHEBI:597326"/>
    </cofactor>
</comment>
<comment type="pathway">
    <text evidence="4">Amino-acid biosynthesis; L-valine biosynthesis; L-valine from pyruvate: step 4/4.</text>
</comment>
<dbReference type="InterPro" id="IPR036038">
    <property type="entry name" value="Aminotransferase-like"/>
</dbReference>
<evidence type="ECO:0000256" key="4">
    <source>
        <dbReference type="ARBA" id="ARBA00004931"/>
    </source>
</evidence>
<dbReference type="Pfam" id="PF01063">
    <property type="entry name" value="Aminotran_4"/>
    <property type="match status" value="1"/>
</dbReference>
<comment type="function">
    <text evidence="2">Acts on leucine, isoleucine and valine.</text>
</comment>
<keyword evidence="14" id="KW-0808">Transferase</keyword>
<keyword evidence="10" id="KW-0100">Branched-chain amino acid biosynthesis</keyword>
<comment type="catalytic activity">
    <reaction evidence="12">
        <text>L-isoleucine + 2-oxoglutarate = (S)-3-methyl-2-oxopentanoate + L-glutamate</text>
        <dbReference type="Rhea" id="RHEA:24801"/>
        <dbReference type="ChEBI" id="CHEBI:16810"/>
        <dbReference type="ChEBI" id="CHEBI:29985"/>
        <dbReference type="ChEBI" id="CHEBI:35146"/>
        <dbReference type="ChEBI" id="CHEBI:58045"/>
        <dbReference type="EC" id="2.6.1.42"/>
    </reaction>
</comment>
<comment type="pathway">
    <text evidence="5">Amino-acid biosynthesis; L-leucine biosynthesis; L-leucine from 3-methyl-2-oxobutanoate: step 4/4.</text>
</comment>
<dbReference type="PANTHER" id="PTHR42743">
    <property type="entry name" value="AMINO-ACID AMINOTRANSFERASE"/>
    <property type="match status" value="1"/>
</dbReference>
<dbReference type="EMBL" id="LPXN01000094">
    <property type="protein sequence ID" value="KZD09798.1"/>
    <property type="molecule type" value="Genomic_DNA"/>
</dbReference>
<dbReference type="AlphaFoldDB" id="A0A154W8D1"/>
<dbReference type="CDD" id="cd01558">
    <property type="entry name" value="D-AAT_like"/>
    <property type="match status" value="1"/>
</dbReference>
<dbReference type="NCBIfam" id="NF005209">
    <property type="entry name" value="PRK06680.1"/>
    <property type="match status" value="1"/>
</dbReference>
<comment type="caution">
    <text evidence="14">The sequence shown here is derived from an EMBL/GenBank/DDBJ whole genome shotgun (WGS) entry which is preliminary data.</text>
</comment>
<keyword evidence="15" id="KW-1185">Reference proteome</keyword>
<organism evidence="14 15">
    <name type="scientific">Oceanibaculum pacificum</name>
    <dbReference type="NCBI Taxonomy" id="580166"/>
    <lineage>
        <taxon>Bacteria</taxon>
        <taxon>Pseudomonadati</taxon>
        <taxon>Pseudomonadota</taxon>
        <taxon>Alphaproteobacteria</taxon>
        <taxon>Rhodospirillales</taxon>
        <taxon>Oceanibaculaceae</taxon>
        <taxon>Oceanibaculum</taxon>
    </lineage>
</organism>
<reference evidence="14 15" key="1">
    <citation type="submission" date="2015-12" db="EMBL/GenBank/DDBJ databases">
        <title>Genome sequence of Oceanibaculum pacificum MCCC 1A02656.</title>
        <authorList>
            <person name="Lu L."/>
            <person name="Lai Q."/>
            <person name="Shao Z."/>
            <person name="Qian P."/>
        </authorList>
    </citation>
    <scope>NUCLEOTIDE SEQUENCE [LARGE SCALE GENOMIC DNA]</scope>
    <source>
        <strain evidence="14 15">MCCC 1A02656</strain>
    </source>
</reference>
<dbReference type="RefSeq" id="WP_067554166.1">
    <property type="nucleotide sequence ID" value="NZ_LPXN01000094.1"/>
</dbReference>
<evidence type="ECO:0000256" key="10">
    <source>
        <dbReference type="ARBA" id="ARBA00023304"/>
    </source>
</evidence>
<evidence type="ECO:0000256" key="8">
    <source>
        <dbReference type="ARBA" id="ARBA00014472"/>
    </source>
</evidence>
<dbReference type="Proteomes" id="UP000076400">
    <property type="component" value="Unassembled WGS sequence"/>
</dbReference>
<dbReference type="FunFam" id="3.20.10.10:FF:000002">
    <property type="entry name" value="D-alanine aminotransferase"/>
    <property type="match status" value="1"/>
</dbReference>
<evidence type="ECO:0000256" key="3">
    <source>
        <dbReference type="ARBA" id="ARBA00004824"/>
    </source>
</evidence>
<evidence type="ECO:0000256" key="1">
    <source>
        <dbReference type="ARBA" id="ARBA00001933"/>
    </source>
</evidence>
<evidence type="ECO:0000256" key="12">
    <source>
        <dbReference type="ARBA" id="ARBA00048798"/>
    </source>
</evidence>
<evidence type="ECO:0000256" key="7">
    <source>
        <dbReference type="ARBA" id="ARBA00013053"/>
    </source>
</evidence>